<dbReference type="PANTHER" id="PTHR11458">
    <property type="entry name" value="DELTA-AMINOLEVULINIC ACID DEHYDRATASE"/>
    <property type="match status" value="1"/>
</dbReference>
<comment type="pathway">
    <text evidence="1">Porphyrin-containing compound metabolism; protoporphyrin-IX biosynthesis; coproporphyrinogen-III from 5-aminolevulinate: step 1/4.</text>
</comment>
<reference evidence="15" key="2">
    <citation type="journal article" date="2021" name="PeerJ">
        <title>Extensive microbial diversity within the chicken gut microbiome revealed by metagenomics and culture.</title>
        <authorList>
            <person name="Gilroy R."/>
            <person name="Ravi A."/>
            <person name="Getino M."/>
            <person name="Pursley I."/>
            <person name="Horton D.L."/>
            <person name="Alikhan N.F."/>
            <person name="Baker D."/>
            <person name="Gharbi K."/>
            <person name="Hall N."/>
            <person name="Watson M."/>
            <person name="Adriaenssens E.M."/>
            <person name="Foster-Nyarko E."/>
            <person name="Jarju S."/>
            <person name="Secka A."/>
            <person name="Antonio M."/>
            <person name="Oren A."/>
            <person name="Chaudhuri R.R."/>
            <person name="La Ragione R."/>
            <person name="Hildebrand F."/>
            <person name="Pallen M.J."/>
        </authorList>
    </citation>
    <scope>NUCLEOTIDE SEQUENCE</scope>
    <source>
        <strain evidence="15">35461</strain>
    </source>
</reference>
<feature type="binding site" evidence="10">
    <location>
        <position position="282"/>
    </location>
    <ligand>
        <name>5-aminolevulinate</name>
        <dbReference type="ChEBI" id="CHEBI:356416"/>
        <label>2</label>
    </ligand>
</feature>
<dbReference type="Pfam" id="PF00490">
    <property type="entry name" value="ALAD"/>
    <property type="match status" value="1"/>
</dbReference>
<dbReference type="SUPFAM" id="SSF51569">
    <property type="entry name" value="Aldolase"/>
    <property type="match status" value="1"/>
</dbReference>
<dbReference type="GO" id="GO:0006783">
    <property type="term" value="P:heme biosynthetic process"/>
    <property type="evidence" value="ECO:0007669"/>
    <property type="project" value="UniProtKB-KW"/>
</dbReference>
<dbReference type="GO" id="GO:0004655">
    <property type="term" value="F:porphobilinogen synthase activity"/>
    <property type="evidence" value="ECO:0007669"/>
    <property type="project" value="UniProtKB-EC"/>
</dbReference>
<evidence type="ECO:0000313" key="16">
    <source>
        <dbReference type="Proteomes" id="UP000886845"/>
    </source>
</evidence>
<feature type="binding site" evidence="10">
    <location>
        <position position="225"/>
    </location>
    <ligand>
        <name>5-aminolevulinate</name>
        <dbReference type="ChEBI" id="CHEBI:356416"/>
        <label>1</label>
    </ligand>
</feature>
<organism evidence="15 16">
    <name type="scientific">Candidatus Spyradenecus faecavium</name>
    <dbReference type="NCBI Taxonomy" id="2840947"/>
    <lineage>
        <taxon>Bacteria</taxon>
        <taxon>Pseudomonadati</taxon>
        <taxon>Lentisphaerota</taxon>
        <taxon>Lentisphaeria</taxon>
        <taxon>Lentisphaerales</taxon>
        <taxon>Lentisphaeraceae</taxon>
        <taxon>Lentisphaeraceae incertae sedis</taxon>
        <taxon>Candidatus Spyradenecus</taxon>
    </lineage>
</organism>
<evidence type="ECO:0000256" key="5">
    <source>
        <dbReference type="ARBA" id="ARBA00023133"/>
    </source>
</evidence>
<keyword evidence="11" id="KW-0862">Zinc</keyword>
<dbReference type="PROSITE" id="PS00169">
    <property type="entry name" value="D_ALA_DEHYDRATASE"/>
    <property type="match status" value="1"/>
</dbReference>
<evidence type="ECO:0000256" key="1">
    <source>
        <dbReference type="ARBA" id="ARBA00004694"/>
    </source>
</evidence>
<dbReference type="EC" id="4.2.1.24" evidence="3 13"/>
<evidence type="ECO:0000256" key="7">
    <source>
        <dbReference type="ARBA" id="ARBA00023244"/>
    </source>
</evidence>
<keyword evidence="6 13" id="KW-0456">Lyase</keyword>
<feature type="active site" description="Schiff-base intermediate with substrate" evidence="9">
    <location>
        <position position="256"/>
    </location>
</feature>
<dbReference type="PANTHER" id="PTHR11458:SF0">
    <property type="entry name" value="DELTA-AMINOLEVULINIC ACID DEHYDRATASE"/>
    <property type="match status" value="1"/>
</dbReference>
<evidence type="ECO:0000256" key="14">
    <source>
        <dbReference type="RuleBase" id="RU004161"/>
    </source>
</evidence>
<dbReference type="EMBL" id="DVOR01000055">
    <property type="protein sequence ID" value="HIV08804.1"/>
    <property type="molecule type" value="Genomic_DNA"/>
</dbReference>
<feature type="binding site" evidence="12">
    <location>
        <position position="241"/>
    </location>
    <ligand>
        <name>Mg(2+)</name>
        <dbReference type="ChEBI" id="CHEBI:18420"/>
    </ligand>
</feature>
<feature type="binding site" evidence="11">
    <location>
        <position position="122"/>
    </location>
    <ligand>
        <name>Zn(2+)</name>
        <dbReference type="ChEBI" id="CHEBI:29105"/>
        <note>catalytic</note>
    </ligand>
</feature>
<name>A0A9D1T2L9_9BACT</name>
<dbReference type="NCBIfam" id="NF006762">
    <property type="entry name" value="PRK09283.1"/>
    <property type="match status" value="1"/>
</dbReference>
<comment type="similarity">
    <text evidence="2 14">Belongs to the ALAD family.</text>
</comment>
<dbReference type="GO" id="GO:0008270">
    <property type="term" value="F:zinc ion binding"/>
    <property type="evidence" value="ECO:0007669"/>
    <property type="project" value="TreeGrafter"/>
</dbReference>
<accession>A0A9D1T2L9</accession>
<reference evidence="15" key="1">
    <citation type="submission" date="2020-10" db="EMBL/GenBank/DDBJ databases">
        <authorList>
            <person name="Gilroy R."/>
        </authorList>
    </citation>
    <scope>NUCLEOTIDE SEQUENCE</scope>
    <source>
        <strain evidence="15">35461</strain>
    </source>
</reference>
<gene>
    <name evidence="15" type="primary">hemB</name>
    <name evidence="15" type="ORF">IAC79_01650</name>
</gene>
<keyword evidence="7 13" id="KW-0627">Porphyrin biosynthesis</keyword>
<dbReference type="SMART" id="SM01004">
    <property type="entry name" value="ALAD"/>
    <property type="match status" value="1"/>
</dbReference>
<evidence type="ECO:0000256" key="4">
    <source>
        <dbReference type="ARBA" id="ARBA00020771"/>
    </source>
</evidence>
<dbReference type="InterPro" id="IPR001731">
    <property type="entry name" value="ALAD"/>
</dbReference>
<evidence type="ECO:0000256" key="6">
    <source>
        <dbReference type="ARBA" id="ARBA00023239"/>
    </source>
</evidence>
<feature type="binding site" evidence="10">
    <location>
        <position position="208"/>
    </location>
    <ligand>
        <name>5-aminolevulinate</name>
        <dbReference type="ChEBI" id="CHEBI:356416"/>
        <label>1</label>
    </ligand>
</feature>
<feature type="binding site" evidence="11">
    <location>
        <position position="124"/>
    </location>
    <ligand>
        <name>Zn(2+)</name>
        <dbReference type="ChEBI" id="CHEBI:29105"/>
        <note>catalytic</note>
    </ligand>
</feature>
<feature type="active site" description="Schiff-base intermediate with substrate" evidence="9">
    <location>
        <position position="198"/>
    </location>
</feature>
<comment type="subunit">
    <text evidence="13">Homooctamer.</text>
</comment>
<sequence>MNAYPDLRLRRVRRTAGIRALFDLEIPGPAKWCWPVFVVPGSGVKEEIASMPGQFHWSVDRVCEAVEPVVRQGVGSVLLFGQTDRAKDNGGSPAWDDRGAVQQAVRALKRAFPGLTVMTDVCLCAYTSHGHCAPLRPDGSLDNDAACECLAKVALSHAAAGADVVAPSAMMDGQIAAIRRALTENAFDETLLMAYSTKFASACYGPFRDAEGSAPQPFPGAPTDRKGYQASFANPRNALLESALDEQEGADLLMVKPALFYTDMIAAVKARTLLPVAAYNVSGEYAMLIATARAGWGDLRELVRESALALTRAGADLIISYWANRYDELLA</sequence>
<dbReference type="Proteomes" id="UP000886845">
    <property type="component" value="Unassembled WGS sequence"/>
</dbReference>
<comment type="catalytic activity">
    <reaction evidence="8 13">
        <text>2 5-aminolevulinate = porphobilinogen + 2 H2O + H(+)</text>
        <dbReference type="Rhea" id="RHEA:24064"/>
        <dbReference type="ChEBI" id="CHEBI:15377"/>
        <dbReference type="ChEBI" id="CHEBI:15378"/>
        <dbReference type="ChEBI" id="CHEBI:58126"/>
        <dbReference type="ChEBI" id="CHEBI:356416"/>
        <dbReference type="EC" id="4.2.1.24"/>
    </reaction>
</comment>
<evidence type="ECO:0000256" key="13">
    <source>
        <dbReference type="RuleBase" id="RU000515"/>
    </source>
</evidence>
<evidence type="ECO:0000256" key="8">
    <source>
        <dbReference type="ARBA" id="ARBA00047651"/>
    </source>
</evidence>
<dbReference type="PIRSF" id="PIRSF001415">
    <property type="entry name" value="Porphbilin_synth"/>
    <property type="match status" value="1"/>
</dbReference>
<evidence type="ECO:0000256" key="9">
    <source>
        <dbReference type="PIRSR" id="PIRSR001415-1"/>
    </source>
</evidence>
<dbReference type="InterPro" id="IPR013785">
    <property type="entry name" value="Aldolase_TIM"/>
</dbReference>
<dbReference type="PRINTS" id="PR00144">
    <property type="entry name" value="DALDHYDRTASE"/>
</dbReference>
<evidence type="ECO:0000313" key="15">
    <source>
        <dbReference type="EMBL" id="HIV08804.1"/>
    </source>
</evidence>
<dbReference type="GO" id="GO:0005829">
    <property type="term" value="C:cytosol"/>
    <property type="evidence" value="ECO:0007669"/>
    <property type="project" value="TreeGrafter"/>
</dbReference>
<protein>
    <recommendedName>
        <fullName evidence="4 13">Delta-aminolevulinic acid dehydratase</fullName>
        <ecNumber evidence="3 13">4.2.1.24</ecNumber>
    </recommendedName>
</protein>
<evidence type="ECO:0000256" key="11">
    <source>
        <dbReference type="PIRSR" id="PIRSR001415-3"/>
    </source>
</evidence>
<evidence type="ECO:0000256" key="3">
    <source>
        <dbReference type="ARBA" id="ARBA00012053"/>
    </source>
</evidence>
<evidence type="ECO:0000256" key="2">
    <source>
        <dbReference type="ARBA" id="ARBA00008055"/>
    </source>
</evidence>
<evidence type="ECO:0000256" key="12">
    <source>
        <dbReference type="PIRSR" id="PIRSR001415-5"/>
    </source>
</evidence>
<keyword evidence="11" id="KW-0479">Metal-binding</keyword>
<proteinExistence type="inferred from homology"/>
<dbReference type="InterPro" id="IPR030656">
    <property type="entry name" value="ALAD_AS"/>
</dbReference>
<comment type="caution">
    <text evidence="15">The sequence shown here is derived from an EMBL/GenBank/DDBJ whole genome shotgun (WGS) entry which is preliminary data.</text>
</comment>
<feature type="binding site" evidence="11">
    <location>
        <position position="132"/>
    </location>
    <ligand>
        <name>Zn(2+)</name>
        <dbReference type="ChEBI" id="CHEBI:29105"/>
        <note>catalytic</note>
    </ligand>
</feature>
<feature type="binding site" evidence="10">
    <location>
        <position position="321"/>
    </location>
    <ligand>
        <name>5-aminolevulinate</name>
        <dbReference type="ChEBI" id="CHEBI:356416"/>
        <label>2</label>
    </ligand>
</feature>
<keyword evidence="12" id="KW-0460">Magnesium</keyword>
<evidence type="ECO:0000256" key="10">
    <source>
        <dbReference type="PIRSR" id="PIRSR001415-2"/>
    </source>
</evidence>
<keyword evidence="5" id="KW-0350">Heme biosynthesis</keyword>
<dbReference type="Gene3D" id="3.20.20.70">
    <property type="entry name" value="Aldolase class I"/>
    <property type="match status" value="1"/>
</dbReference>
<dbReference type="AlphaFoldDB" id="A0A9D1T2L9"/>